<proteinExistence type="predicted"/>
<dbReference type="EnsemblPlants" id="ONIVA10G03880.1">
    <property type="protein sequence ID" value="ONIVA10G03880.1"/>
    <property type="gene ID" value="ONIVA10G03880"/>
</dbReference>
<name>A0A0E0IQ35_ORYNI</name>
<protein>
    <submittedName>
        <fullName evidence="1">Uncharacterized protein</fullName>
    </submittedName>
</protein>
<dbReference type="Gramene" id="ONIVA10G03880.1">
    <property type="protein sequence ID" value="ONIVA10G03880.1"/>
    <property type="gene ID" value="ONIVA10G03880"/>
</dbReference>
<reference evidence="1" key="2">
    <citation type="submission" date="2018-04" db="EMBL/GenBank/DDBJ databases">
        <title>OnivRS2 (Oryza nivara Reference Sequence Version 2).</title>
        <authorList>
            <person name="Zhang J."/>
            <person name="Kudrna D."/>
            <person name="Lee S."/>
            <person name="Talag J."/>
            <person name="Rajasekar S."/>
            <person name="Welchert J."/>
            <person name="Hsing Y.-I."/>
            <person name="Wing R.A."/>
        </authorList>
    </citation>
    <scope>NUCLEOTIDE SEQUENCE [LARGE SCALE GENOMIC DNA]</scope>
</reference>
<evidence type="ECO:0000313" key="1">
    <source>
        <dbReference type="EnsemblPlants" id="ONIVA10G03880.1"/>
    </source>
</evidence>
<dbReference type="AlphaFoldDB" id="A0A0E0IQ35"/>
<evidence type="ECO:0000313" key="2">
    <source>
        <dbReference type="Proteomes" id="UP000006591"/>
    </source>
</evidence>
<keyword evidence="2" id="KW-1185">Reference proteome</keyword>
<dbReference type="HOGENOM" id="CLU_1771044_0_0_1"/>
<reference evidence="1" key="1">
    <citation type="submission" date="2015-04" db="UniProtKB">
        <authorList>
            <consortium name="EnsemblPlants"/>
        </authorList>
    </citation>
    <scope>IDENTIFICATION</scope>
    <source>
        <strain evidence="1">SL10</strain>
    </source>
</reference>
<sequence>MWIAVPAEGEEIGSSEGIGGVWRRRRKGTTLRRRERGMRGGIGWRRRSIGGSTVGLRRGEENRGEEEREFIAREGGSGQSVADGWTSLADGWRIWIRTDADGRIDIASTEPRAGLWLPSTASVKDKEGYLAFALVNKATSQAIKHSL</sequence>
<organism evidence="1">
    <name type="scientific">Oryza nivara</name>
    <name type="common">Indian wild rice</name>
    <name type="synonym">Oryza sativa f. spontanea</name>
    <dbReference type="NCBI Taxonomy" id="4536"/>
    <lineage>
        <taxon>Eukaryota</taxon>
        <taxon>Viridiplantae</taxon>
        <taxon>Streptophyta</taxon>
        <taxon>Embryophyta</taxon>
        <taxon>Tracheophyta</taxon>
        <taxon>Spermatophyta</taxon>
        <taxon>Magnoliopsida</taxon>
        <taxon>Liliopsida</taxon>
        <taxon>Poales</taxon>
        <taxon>Poaceae</taxon>
        <taxon>BOP clade</taxon>
        <taxon>Oryzoideae</taxon>
        <taxon>Oryzeae</taxon>
        <taxon>Oryzinae</taxon>
        <taxon>Oryza</taxon>
    </lineage>
</organism>
<dbReference type="Proteomes" id="UP000006591">
    <property type="component" value="Chromosome 10"/>
</dbReference>
<accession>A0A0E0IQ35</accession>